<comment type="caution">
    <text evidence="2">The sequence shown here is derived from an EMBL/GenBank/DDBJ whole genome shotgun (WGS) entry which is preliminary data.</text>
</comment>
<protein>
    <submittedName>
        <fullName evidence="2">Uncharacterized protein</fullName>
    </submittedName>
</protein>
<dbReference type="InterPro" id="IPR051412">
    <property type="entry name" value="Formin_Homology_Diaphanous_sf"/>
</dbReference>
<dbReference type="PANTHER" id="PTHR45691">
    <property type="entry name" value="PROTEIN DIAPHANOUS"/>
    <property type="match status" value="1"/>
</dbReference>
<feature type="compositionally biased region" description="Basic and acidic residues" evidence="1">
    <location>
        <begin position="262"/>
        <end position="272"/>
    </location>
</feature>
<gene>
    <name evidence="2" type="ORF">D7I43_19820</name>
</gene>
<feature type="compositionally biased region" description="Low complexity" evidence="1">
    <location>
        <begin position="406"/>
        <end position="415"/>
    </location>
</feature>
<organism evidence="2 3">
    <name type="scientific">Micromonospora globbae</name>
    <dbReference type="NCBI Taxonomy" id="1894969"/>
    <lineage>
        <taxon>Bacteria</taxon>
        <taxon>Bacillati</taxon>
        <taxon>Actinomycetota</taxon>
        <taxon>Actinomycetes</taxon>
        <taxon>Micromonosporales</taxon>
        <taxon>Micromonosporaceae</taxon>
        <taxon>Micromonospora</taxon>
    </lineage>
</organism>
<feature type="compositionally biased region" description="Low complexity" evidence="1">
    <location>
        <begin position="315"/>
        <end position="333"/>
    </location>
</feature>
<dbReference type="PANTHER" id="PTHR45691:SF6">
    <property type="entry name" value="PROTEIN DIAPHANOUS"/>
    <property type="match status" value="1"/>
</dbReference>
<dbReference type="EMBL" id="RAQQ01000014">
    <property type="protein sequence ID" value="RKF25659.1"/>
    <property type="molecule type" value="Genomic_DNA"/>
</dbReference>
<dbReference type="GO" id="GO:0030041">
    <property type="term" value="P:actin filament polymerization"/>
    <property type="evidence" value="ECO:0007669"/>
    <property type="project" value="TreeGrafter"/>
</dbReference>
<feature type="region of interest" description="Disordered" evidence="1">
    <location>
        <begin position="258"/>
        <end position="277"/>
    </location>
</feature>
<dbReference type="OrthoDB" id="4169181at2"/>
<dbReference type="AlphaFoldDB" id="A0A420EY68"/>
<proteinExistence type="predicted"/>
<evidence type="ECO:0000256" key="1">
    <source>
        <dbReference type="SAM" id="MobiDB-lite"/>
    </source>
</evidence>
<reference evidence="2 3" key="1">
    <citation type="journal article" date="2018" name="Int. J. Syst. Evol. Microbiol.">
        <title>Micromonospora globbae sp. nov., an endophytic actinomycete isolated from roots of Globba winitii C. H. Wright.</title>
        <authorList>
            <person name="Kuncharoen N."/>
            <person name="Pittayakhajonwut P."/>
            <person name="Tanasupawat S."/>
        </authorList>
    </citation>
    <scope>NUCLEOTIDE SEQUENCE [LARGE SCALE GENOMIC DNA]</scope>
    <source>
        <strain evidence="2 3">WPS1-2</strain>
    </source>
</reference>
<sequence length="441" mass="45353">MTTTSPGTFVPATALPDWRIAWAARENERRRRAHLLALETWRRRADELTRQRIEAATFLGCTEPRAGLPVDLDDDELIFRILPAAELVEATARHVPGLPPPALTVGPPAPAGRTLPPGLRVTDAGVAVVTSRRVAFAGRSQRREWWYADLAAPAHHPDVPLTLLHPRTPGRLAGLRVPANVTANTRFYLTLAVAAARDERAAVVAELDALSEAHERCRPTPPAPAEPWQAPLLARRPERRATTAVAAVAAVAFATLTAGAHGPDDGDRRVEAGDVSTVEPPLGVRAVVPTLAPVPPDAFTAPPTAGPMPGGTSGGVPAPASTGAAASGSSGAPATGGSGGSIRPATAPRVPTAPAPPAASAPPAAPAPPPAPAPPTAPPPTTAPSRPEPTDPPSSSPPPSPPAAPAPDETTPSAPDNQLITVCLDPLRLPLLDPLLCPRDD</sequence>
<dbReference type="Proteomes" id="UP000285744">
    <property type="component" value="Unassembled WGS sequence"/>
</dbReference>
<accession>A0A420EY68</accession>
<dbReference type="RefSeq" id="WP_120330030.1">
    <property type="nucleotide sequence ID" value="NZ_JBITMZ010000001.1"/>
</dbReference>
<dbReference type="GO" id="GO:0005884">
    <property type="term" value="C:actin filament"/>
    <property type="evidence" value="ECO:0007669"/>
    <property type="project" value="TreeGrafter"/>
</dbReference>
<evidence type="ECO:0000313" key="3">
    <source>
        <dbReference type="Proteomes" id="UP000285744"/>
    </source>
</evidence>
<feature type="compositionally biased region" description="Pro residues" evidence="1">
    <location>
        <begin position="351"/>
        <end position="405"/>
    </location>
</feature>
<evidence type="ECO:0000313" key="2">
    <source>
        <dbReference type="EMBL" id="RKF25659.1"/>
    </source>
</evidence>
<feature type="region of interest" description="Disordered" evidence="1">
    <location>
        <begin position="295"/>
        <end position="419"/>
    </location>
</feature>
<name>A0A420EY68_9ACTN</name>